<protein>
    <submittedName>
        <fullName evidence="1">Uncharacterized protein</fullName>
    </submittedName>
</protein>
<reference evidence="1 2" key="1">
    <citation type="submission" date="2019-08" db="EMBL/GenBank/DDBJ databases">
        <title>Bacillus genomes from the desert of Cuatro Cienegas, Coahuila.</title>
        <authorList>
            <person name="Olmedo-Alvarez G."/>
        </authorList>
    </citation>
    <scope>NUCLEOTIDE SEQUENCE [LARGE SCALE GENOMIC DNA]</scope>
    <source>
        <strain evidence="1 2">CH40_1T</strain>
    </source>
</reference>
<organism evidence="1 2">
    <name type="scientific">Rossellomorea vietnamensis</name>
    <dbReference type="NCBI Taxonomy" id="218284"/>
    <lineage>
        <taxon>Bacteria</taxon>
        <taxon>Bacillati</taxon>
        <taxon>Bacillota</taxon>
        <taxon>Bacilli</taxon>
        <taxon>Bacillales</taxon>
        <taxon>Bacillaceae</taxon>
        <taxon>Rossellomorea</taxon>
    </lineage>
</organism>
<gene>
    <name evidence="1" type="ORF">FZC79_22390</name>
</gene>
<dbReference type="EMBL" id="VTEH01000032">
    <property type="protein sequence ID" value="TYR72531.1"/>
    <property type="molecule type" value="Genomic_DNA"/>
</dbReference>
<dbReference type="AlphaFoldDB" id="A0A5D4K513"/>
<sequence length="113" mass="13343">MQTNGIVRSYMQQVMSSEDFLKYVAGIMENQLHEWDVNYEVFVMKWPDYEMVVKNGEKYYHAELSVQDLEVLHLKGLFELDKRLWIDLMEKGLPFGDDYGNYLSTVFHGAHKA</sequence>
<comment type="caution">
    <text evidence="1">The sequence shown here is derived from an EMBL/GenBank/DDBJ whole genome shotgun (WGS) entry which is preliminary data.</text>
</comment>
<dbReference type="Proteomes" id="UP000323317">
    <property type="component" value="Unassembled WGS sequence"/>
</dbReference>
<dbReference type="RefSeq" id="WP_148948867.1">
    <property type="nucleotide sequence ID" value="NZ_VTEH01000032.1"/>
</dbReference>
<evidence type="ECO:0000313" key="1">
    <source>
        <dbReference type="EMBL" id="TYR72531.1"/>
    </source>
</evidence>
<proteinExistence type="predicted"/>
<name>A0A5D4K513_9BACI</name>
<evidence type="ECO:0000313" key="2">
    <source>
        <dbReference type="Proteomes" id="UP000323317"/>
    </source>
</evidence>
<accession>A0A5D4K513</accession>